<dbReference type="GO" id="GO:0000750">
    <property type="term" value="P:pheromone-dependent signal transduction involved in conjugation with cellular fusion"/>
    <property type="evidence" value="ECO:0007669"/>
    <property type="project" value="TreeGrafter"/>
</dbReference>
<dbReference type="GO" id="GO:0004933">
    <property type="term" value="F:mating-type a-factor pheromone receptor activity"/>
    <property type="evidence" value="ECO:0007669"/>
    <property type="project" value="InterPro"/>
</dbReference>
<dbReference type="eggNOG" id="ENOG502S44N">
    <property type="taxonomic scope" value="Eukaryota"/>
</dbReference>
<feature type="transmembrane region" description="Helical" evidence="11">
    <location>
        <begin position="103"/>
        <end position="125"/>
    </location>
</feature>
<evidence type="ECO:0000256" key="7">
    <source>
        <dbReference type="ARBA" id="ARBA00023136"/>
    </source>
</evidence>
<feature type="compositionally biased region" description="Low complexity" evidence="10">
    <location>
        <begin position="766"/>
        <end position="775"/>
    </location>
</feature>
<evidence type="ECO:0000256" key="6">
    <source>
        <dbReference type="ARBA" id="ARBA00023040"/>
    </source>
</evidence>
<feature type="transmembrane region" description="Helical" evidence="11">
    <location>
        <begin position="32"/>
        <end position="52"/>
    </location>
</feature>
<dbReference type="Pfam" id="PF02076">
    <property type="entry name" value="STE3"/>
    <property type="match status" value="1"/>
</dbReference>
<dbReference type="PANTHER" id="PTHR28097:SF1">
    <property type="entry name" value="PHEROMONE A FACTOR RECEPTOR"/>
    <property type="match status" value="1"/>
</dbReference>
<evidence type="ECO:0000256" key="2">
    <source>
        <dbReference type="ARBA" id="ARBA00011085"/>
    </source>
</evidence>
<evidence type="ECO:0000313" key="12">
    <source>
        <dbReference type="EMBL" id="CCA66509.1"/>
    </source>
</evidence>
<protein>
    <submittedName>
        <fullName evidence="12">Related to a2-pheromone receptor Pra1</fullName>
    </submittedName>
</protein>
<feature type="compositionally biased region" description="Low complexity" evidence="10">
    <location>
        <begin position="743"/>
        <end position="752"/>
    </location>
</feature>
<dbReference type="CDD" id="cd14966">
    <property type="entry name" value="7tmD_STE3"/>
    <property type="match status" value="1"/>
</dbReference>
<keyword evidence="13" id="KW-1185">Reference proteome</keyword>
<evidence type="ECO:0000256" key="9">
    <source>
        <dbReference type="ARBA" id="ARBA00023224"/>
    </source>
</evidence>
<name>G4T579_SERID</name>
<evidence type="ECO:0000256" key="10">
    <source>
        <dbReference type="SAM" id="MobiDB-lite"/>
    </source>
</evidence>
<evidence type="ECO:0000256" key="4">
    <source>
        <dbReference type="ARBA" id="ARBA00022692"/>
    </source>
</evidence>
<dbReference type="InParanoid" id="G4T579"/>
<feature type="compositionally biased region" description="Low complexity" evidence="10">
    <location>
        <begin position="707"/>
        <end position="729"/>
    </location>
</feature>
<keyword evidence="3" id="KW-0589">Pheromone response</keyword>
<dbReference type="OrthoDB" id="2874149at2759"/>
<accession>G4T579</accession>
<evidence type="ECO:0000256" key="1">
    <source>
        <dbReference type="ARBA" id="ARBA00004141"/>
    </source>
</evidence>
<evidence type="ECO:0000256" key="11">
    <source>
        <dbReference type="SAM" id="Phobius"/>
    </source>
</evidence>
<dbReference type="PANTHER" id="PTHR28097">
    <property type="entry name" value="PHEROMONE A FACTOR RECEPTOR"/>
    <property type="match status" value="1"/>
</dbReference>
<sequence>MAQRAFIAASALSLLLLALPAPWHLRANNSGTVLYILWSFLGNLVYLVNTIIWSGNTRNIAPIWCDISSKLIIGFNVALSAVSLCIQRRLYRITRVSQKQRDIFIDFAIGLGLPVLVMILHVVVQGHRYDIVEDFGCMPTTYPSYYAYIVILPWPWVLSSISMVYAGLTIRAFLQRRSTFNDLLKTQGTGLNVQRYIRLMALALTEVLLVFPISMIIFVHNVTTSPPKPYRSWAWVHSNFGRISYISRFLLSRDKKTEILFDVSRWCMPVSALLFFIFFGMASEARKQYRRTWYNFLRRFGFAPPEPITSSSHDNKDTPLSPTSNRMRPSFLSKHKRTTTSSSTAPLRSPPIDKKRPDSFAWLDESLDKLDEEEGGLPRQPSLAYLPDTHRARDIGTGYGHTPCTPSTSSSSAFHGYGGHYGSDEGDEGTVGRHASISTAHTGKMRAGKSLSYDYDADDATICGVPTSLKRSDSMSSDTNKMLPGIPFEEFTEFRRERRSGGAVVSTDQDGGERESRIIVPAEQHHDARSSFHIDWFQFPEDQRRSAAMEDQVQIVASPRNSVASSNLEHEDDGLPRIEDHELGGAQVQIFVSSPTNTSFDRSARASRDGLSSVHSSMHDLVSSSSASASVSDEDYRDIHRQSFPRSIMTFDERLTPQMESVPLPSTATNSPSPLSVEVVPSPVETIPSMMVPSPVVESPVTIPSPVTSIATSTPTPTTTTMNSPVTAPQTPLSTQMPPPRPLQIQRLLPVRADSPRPHGGGMLAPPRGGSPKPRGVGGGDIRPSSIMSTATDGGETVFYTPPAGRLSLGPSDFDELEHTPTAASMTKETTD</sequence>
<dbReference type="PRINTS" id="PR00900">
    <property type="entry name" value="PHEROMONEAR"/>
</dbReference>
<evidence type="ECO:0000256" key="8">
    <source>
        <dbReference type="ARBA" id="ARBA00023170"/>
    </source>
</evidence>
<dbReference type="STRING" id="1109443.G4T579"/>
<feature type="region of interest" description="Disordered" evidence="10">
    <location>
        <begin position="707"/>
        <end position="832"/>
    </location>
</feature>
<dbReference type="HOGENOM" id="CLU_341029_0_0_1"/>
<feature type="region of interest" description="Disordered" evidence="10">
    <location>
        <begin position="557"/>
        <end position="578"/>
    </location>
</feature>
<organism evidence="12 13">
    <name type="scientific">Serendipita indica (strain DSM 11827)</name>
    <name type="common">Root endophyte fungus</name>
    <name type="synonym">Piriformospora indica</name>
    <dbReference type="NCBI Taxonomy" id="1109443"/>
    <lineage>
        <taxon>Eukaryota</taxon>
        <taxon>Fungi</taxon>
        <taxon>Dikarya</taxon>
        <taxon>Basidiomycota</taxon>
        <taxon>Agaricomycotina</taxon>
        <taxon>Agaricomycetes</taxon>
        <taxon>Sebacinales</taxon>
        <taxon>Serendipitaceae</taxon>
        <taxon>Serendipita</taxon>
    </lineage>
</organism>
<comment type="subcellular location">
    <subcellularLocation>
        <location evidence="1">Membrane</location>
        <topology evidence="1">Multi-pass membrane protein</topology>
    </subcellularLocation>
</comment>
<evidence type="ECO:0000256" key="3">
    <source>
        <dbReference type="ARBA" id="ARBA00022507"/>
    </source>
</evidence>
<feature type="compositionally biased region" description="Polar residues" evidence="10">
    <location>
        <begin position="308"/>
        <end position="327"/>
    </location>
</feature>
<feature type="transmembrane region" description="Helical" evidence="11">
    <location>
        <begin position="6"/>
        <end position="25"/>
    </location>
</feature>
<reference evidence="12 13" key="1">
    <citation type="journal article" date="2011" name="PLoS Pathog.">
        <title>Endophytic Life Strategies Decoded by Genome and Transcriptome Analyses of the Mutualistic Root Symbiont Piriformospora indica.</title>
        <authorList>
            <person name="Zuccaro A."/>
            <person name="Lahrmann U."/>
            <person name="Guldener U."/>
            <person name="Langen G."/>
            <person name="Pfiffi S."/>
            <person name="Biedenkopf D."/>
            <person name="Wong P."/>
            <person name="Samans B."/>
            <person name="Grimm C."/>
            <person name="Basiewicz M."/>
            <person name="Murat C."/>
            <person name="Martin F."/>
            <person name="Kogel K.H."/>
        </authorList>
    </citation>
    <scope>NUCLEOTIDE SEQUENCE [LARGE SCALE GENOMIC DNA]</scope>
    <source>
        <strain evidence="12 13">DSM 11827</strain>
    </source>
</reference>
<keyword evidence="5 11" id="KW-1133">Transmembrane helix</keyword>
<gene>
    <name evidence="12" type="ORF">PIIN_00193</name>
</gene>
<comment type="similarity">
    <text evidence="2">Belongs to the G-protein coupled receptor 4 family.</text>
</comment>
<dbReference type="Proteomes" id="UP000007148">
    <property type="component" value="Unassembled WGS sequence"/>
</dbReference>
<feature type="compositionally biased region" description="Polar residues" evidence="10">
    <location>
        <begin position="822"/>
        <end position="832"/>
    </location>
</feature>
<feature type="region of interest" description="Disordered" evidence="10">
    <location>
        <begin position="308"/>
        <end position="358"/>
    </location>
</feature>
<feature type="transmembrane region" description="Helical" evidence="11">
    <location>
        <begin position="145"/>
        <end position="168"/>
    </location>
</feature>
<evidence type="ECO:0000313" key="13">
    <source>
        <dbReference type="Proteomes" id="UP000007148"/>
    </source>
</evidence>
<feature type="transmembrane region" description="Helical" evidence="11">
    <location>
        <begin position="232"/>
        <end position="251"/>
    </location>
</feature>
<dbReference type="AlphaFoldDB" id="G4T579"/>
<dbReference type="InterPro" id="IPR001499">
    <property type="entry name" value="GPCR_STE3"/>
</dbReference>
<comment type="caution">
    <text evidence="12">The sequence shown here is derived from an EMBL/GenBank/DDBJ whole genome shotgun (WGS) entry which is preliminary data.</text>
</comment>
<keyword evidence="6" id="KW-0297">G-protein coupled receptor</keyword>
<dbReference type="InterPro" id="IPR001546">
    <property type="entry name" value="GPCR_Pheromne_A_rcpt"/>
</dbReference>
<dbReference type="EMBL" id="CAFZ01000002">
    <property type="protein sequence ID" value="CCA66509.1"/>
    <property type="molecule type" value="Genomic_DNA"/>
</dbReference>
<keyword evidence="7 11" id="KW-0472">Membrane</keyword>
<dbReference type="Gene3D" id="1.20.1070.10">
    <property type="entry name" value="Rhodopsin 7-helix transmembrane proteins"/>
    <property type="match status" value="1"/>
</dbReference>
<keyword evidence="9" id="KW-0807">Transducer</keyword>
<dbReference type="GO" id="GO:0005886">
    <property type="term" value="C:plasma membrane"/>
    <property type="evidence" value="ECO:0007669"/>
    <property type="project" value="TreeGrafter"/>
</dbReference>
<feature type="transmembrane region" description="Helical" evidence="11">
    <location>
        <begin position="199"/>
        <end position="220"/>
    </location>
</feature>
<feature type="transmembrane region" description="Helical" evidence="11">
    <location>
        <begin position="263"/>
        <end position="282"/>
    </location>
</feature>
<evidence type="ECO:0000256" key="5">
    <source>
        <dbReference type="ARBA" id="ARBA00022989"/>
    </source>
</evidence>
<keyword evidence="4 11" id="KW-0812">Transmembrane</keyword>
<dbReference type="PRINTS" id="PR00899">
    <property type="entry name" value="GPCRSTE3"/>
</dbReference>
<proteinExistence type="inferred from homology"/>
<keyword evidence="8 12" id="KW-0675">Receptor</keyword>